<sequence>MQNSDSVKVSIRVRPFIGRESGCESQWDVDTHKISLKKKDSRDRLRSYIYDRVFNHDEKTNDVYEEIAEPIVQSAMQGFNGTVFAYGQTSSGKTYTMFGSQTNPGIIPMAIHDIFTGIEKTPEREFLLRVSYLEIYNENLKDLLAKDFVTLTIREDEFKNVNVSGLTEHMVASPKDVQRYIARGEQTRQMAATNMNDRSSRSHAIFKMIIESRERVDMNRTRDGDETAVKVAQLNFVDLAGSERASQTGAEGQRLKEGCYINKSLMILGQVINQICKDSEAGGGSLFISFRDSKLTRILQPSLGGNALTAIICTVTLAVADETESTLRFASSAKQIKNKPQVNEVLSDAALLIRQKREINELRKRIKEMEKEKKSEQNEISCLQQNELEDKIQKLTRMLLVSSLPADHKQKQRIRRETWCPGAKGRPKGSALGYQVSPAQNSILEQTRQFSSIDCSRFLEELDQDEQSRIVLSPSQAPKRHFIDESTLNSSIAAKRIRFAEPGSTWKLLEEDLKHVQEELAATKDSLEAEKSVSKDLIEKVDKLNEINVEYHNKIDVLQKQLATKDEMEMKIRKLETDAKLQDEVIEQFLMEQTAEENEKEELNNKIHELSQQIVALEKRNIANSNAGGYQLELQDLYGQLKDTGMEKRRLQQQVDEETERSRLLTSDVERLSLDITKMKEDAAQEVEEYKEKVSSLQSQLEASLSSTKSPDHTDKMENEILVLKSELTSRDDIISDLRKSLNQLEEELSEMALKREKHVTFQDQHQDMSASICQNMSETQKANSVKHSMIGERTHCLEEALEQCEFMATEKEDLKKEKDEIMFKYLEKDKYIDELKSNVDKMSAEINALEEQADFDRNEKKILFEEEKQNQEEIEKLKENLQSLQNETEAMVEKHNEKILMLQRNINELKNDLKTSPENHQRTILFLKEDVANHEKSAKDAQELLQESRRKLSEAKQEIIDLQKAIKSKDSELTKLQCDLESYMSLVEMYAESGAVKRCLERSTAENTASNYDDKDFNQSGNEENNLTESLKRDLEERTEELHSVQQTKDLLVSDFEKSRSQQERVIDDLKVELLETKAKLQKILLQTETHRCVHDILVQVSDNAEQDALQSQAEEHQKYEQALQIENSQLLKNATATHTSLEEARQKLITLENCVSDKDNIILKLERQTLHLMEENKKTETTCQEAQRFSEERDQKASQLETDLLLMKENMTGLESKVAEVEELEKKLSLSDENLTLMKSSIEEHERKLEQCQNTIEMTKDELNIASEELQLKTQCISDLEAKLTTKEIDLANSLKVITELEENVAKLRIQFENQMQELETHHSQDDTSSIQIREELYQKNEKICQLQSNLDLLRNQHQSSIDEANRLQEEVFKFQDKAAKLEKSLLEKADLNEKQSILLEEMKTKNLQLEETLSQNHSASNNIKKIAEECDTLKSKHAEQKFQDSESKLHDCSEKLKKTDDIISVPQPTDELETLIQANAKLENELLEKESQLRAALLEVEKEKSAICQLQAKVENLEQSELSKQAQQMQLLQNQDHLSEVEQNFVTLYSEFSEISGKHSALVEEVNVGKIQRDQLMEEMAEKDVLITNLDAKTKSLECDLTDVLNNAEREQVKCRELEDQVKTIRSHILDLENTYEESRIKAAESEMKLTDLNSLLRSKEEEILSLTSNLNKLQNTQEFESKDFQTSSQVQSLATELEKHKETINSLEKEIEEKEKKVAALILQKNEELKQLETELQSLRESSAELQIEADAKAGEFEDMLLQKSQEVEEKSMETSIYIQSLEAEIGQHKETISCLEKSIQETKDLLKEASTIFTSQKEEAVKILQTELQTSMEKVSQLEKEVELKNTKMESILIEKNQEIQAKNAENFTRIQTLEAEKEKYKQDIGHLEETVQKNEDVLQKKTSAVMKLSSLLSDTEQELDAIKQNISTSLAKEDHSNCQKEISELQEEIDLLQLEKRRKLKEFEHIQDALRQKEEDVEAVCEELKQIKMSAQATKNEVEKLTGILQEQTDLASQAEDEKEHLYVKMSGLEKILSDKEDQLEQMKQDTEMRLSVIEELQIKIKDLELCLTDHKADKMKLLEGKEHLSDVEKNFVTLYHDFNQLTKDYDHEKEQHIQELDLLQEKLVDFEEIKNRFSKEQELCLKLQDDLNRERSHPRQDTTVLLKLEDKLRKQEDKITGLTCDFESATTKLELSASQINQLMQDLKEANENMNIEKANHSSLAQKYNDLQAEQEKVVAEVEAGKVLIATLQTEKNALEVEIQSFEFKVKQLQLEKEEFRRDLEKAIQDSKDQIKQQAEERSTARMAVLEQELCKCNALVATLERKNKKLQDEQTQESTTEGLKKLKEERDNLEYRLDKRTERVRELEKLLRQYDREMEEYKSTIAKLEKEDATEDLTKLKEEKNNLEQRLYKRTGRVRELERLLRQYDREIEEYKSTIAKHENVQKQELASSQTAGQENKVEKLQDELKITRATYEEKISSLQEKVKHSETRMFRLKEQLRVQTTQHNDSMAGQSKTRMATRSTISSGGFVQQTKLDILELDMAKLQREKKLIEKELAKYKDIEVKRRDENQALLDQNSRLKTHLRKLKQLPPKRVLQENNVDFIEEKSSLSVKDSLQEGQHSTSFEKPKENLDDACKSQ</sequence>
<dbReference type="InterPro" id="IPR001752">
    <property type="entry name" value="Kinesin_motor_dom"/>
</dbReference>
<dbReference type="InterPro" id="IPR036961">
    <property type="entry name" value="Kinesin_motor_dom_sf"/>
</dbReference>
<feature type="coiled-coil region" evidence="8">
    <location>
        <begin position="1199"/>
        <end position="1320"/>
    </location>
</feature>
<dbReference type="PANTHER" id="PTHR47968:SF75">
    <property type="entry name" value="CENTROMERE-ASSOCIATED PROTEIN E"/>
    <property type="match status" value="1"/>
</dbReference>
<protein>
    <recommendedName>
        <fullName evidence="10">Kinesin motor domain-containing protein</fullName>
    </recommendedName>
</protein>
<feature type="domain" description="Kinesin motor" evidence="10">
    <location>
        <begin position="6"/>
        <end position="336"/>
    </location>
</feature>
<evidence type="ECO:0000313" key="12">
    <source>
        <dbReference type="Proteomes" id="UP001642483"/>
    </source>
</evidence>
<feature type="coiled-coil region" evidence="8">
    <location>
        <begin position="1029"/>
        <end position="1131"/>
    </location>
</feature>
<feature type="coiled-coil region" evidence="8">
    <location>
        <begin position="1353"/>
        <end position="1439"/>
    </location>
</feature>
<dbReference type="PROSITE" id="PS00411">
    <property type="entry name" value="KINESIN_MOTOR_1"/>
    <property type="match status" value="1"/>
</dbReference>
<name>A0ABP0F3C5_CLALP</name>
<comment type="similarity">
    <text evidence="7">Belongs to the TRAFAC class myosin-kinesin ATPase superfamily. Kinesin family.</text>
</comment>
<dbReference type="InterPro" id="IPR027417">
    <property type="entry name" value="P-loop_NTPase"/>
</dbReference>
<dbReference type="SUPFAM" id="SSF52540">
    <property type="entry name" value="P-loop containing nucleoside triphosphate hydrolases"/>
    <property type="match status" value="1"/>
</dbReference>
<feature type="coiled-coil region" evidence="8">
    <location>
        <begin position="1783"/>
        <end position="2080"/>
    </location>
</feature>
<dbReference type="SMART" id="SM00129">
    <property type="entry name" value="KISc"/>
    <property type="match status" value="1"/>
</dbReference>
<proteinExistence type="inferred from homology"/>
<feature type="compositionally biased region" description="Basic and acidic residues" evidence="9">
    <location>
        <begin position="2630"/>
        <end position="2645"/>
    </location>
</feature>
<evidence type="ECO:0000256" key="2">
    <source>
        <dbReference type="ARBA" id="ARBA00022741"/>
    </source>
</evidence>
<dbReference type="CDD" id="cd01374">
    <property type="entry name" value="KISc_CENP_E"/>
    <property type="match status" value="1"/>
</dbReference>
<evidence type="ECO:0000256" key="9">
    <source>
        <dbReference type="SAM" id="MobiDB-lite"/>
    </source>
</evidence>
<organism evidence="11 12">
    <name type="scientific">Clavelina lepadiformis</name>
    <name type="common">Light-bulb sea squirt</name>
    <name type="synonym">Ascidia lepadiformis</name>
    <dbReference type="NCBI Taxonomy" id="159417"/>
    <lineage>
        <taxon>Eukaryota</taxon>
        <taxon>Metazoa</taxon>
        <taxon>Chordata</taxon>
        <taxon>Tunicata</taxon>
        <taxon>Ascidiacea</taxon>
        <taxon>Aplousobranchia</taxon>
        <taxon>Clavelinidae</taxon>
        <taxon>Clavelina</taxon>
    </lineage>
</organism>
<feature type="coiled-coil region" evidence="8">
    <location>
        <begin position="1475"/>
        <end position="1506"/>
    </location>
</feature>
<reference evidence="11 12" key="1">
    <citation type="submission" date="2024-02" db="EMBL/GenBank/DDBJ databases">
        <authorList>
            <person name="Daric V."/>
            <person name="Darras S."/>
        </authorList>
    </citation>
    <scope>NUCLEOTIDE SEQUENCE [LARGE SCALE GENOMIC DNA]</scope>
</reference>
<gene>
    <name evidence="11" type="ORF">CVLEPA_LOCUS1442</name>
</gene>
<dbReference type="Gene3D" id="3.40.850.10">
    <property type="entry name" value="Kinesin motor domain"/>
    <property type="match status" value="1"/>
</dbReference>
<keyword evidence="3 7" id="KW-0067">ATP-binding</keyword>
<dbReference type="Proteomes" id="UP001642483">
    <property type="component" value="Unassembled WGS sequence"/>
</dbReference>
<dbReference type="InterPro" id="IPR019821">
    <property type="entry name" value="Kinesin_motor_CS"/>
</dbReference>
<evidence type="ECO:0000256" key="8">
    <source>
        <dbReference type="SAM" id="Coils"/>
    </source>
</evidence>
<dbReference type="Pfam" id="PF00225">
    <property type="entry name" value="Kinesin"/>
    <property type="match status" value="1"/>
</dbReference>
<evidence type="ECO:0000256" key="1">
    <source>
        <dbReference type="ARBA" id="ARBA00004245"/>
    </source>
</evidence>
<accession>A0ABP0F3C5</accession>
<evidence type="ECO:0000313" key="11">
    <source>
        <dbReference type="EMBL" id="CAK8672498.1"/>
    </source>
</evidence>
<feature type="region of interest" description="Disordered" evidence="9">
    <location>
        <begin position="2615"/>
        <end position="2645"/>
    </location>
</feature>
<evidence type="ECO:0000256" key="6">
    <source>
        <dbReference type="ARBA" id="ARBA00023212"/>
    </source>
</evidence>
<dbReference type="PROSITE" id="PS50067">
    <property type="entry name" value="KINESIN_MOTOR_2"/>
    <property type="match status" value="1"/>
</dbReference>
<keyword evidence="6" id="KW-0206">Cytoskeleton</keyword>
<evidence type="ECO:0000256" key="4">
    <source>
        <dbReference type="ARBA" id="ARBA00023054"/>
    </source>
</evidence>
<feature type="compositionally biased region" description="Polar residues" evidence="9">
    <location>
        <begin position="2615"/>
        <end position="2629"/>
    </location>
</feature>
<evidence type="ECO:0000256" key="7">
    <source>
        <dbReference type="PROSITE-ProRule" id="PRU00283"/>
    </source>
</evidence>
<feature type="coiled-coil region" evidence="8">
    <location>
        <begin position="2109"/>
        <end position="2143"/>
    </location>
</feature>
<feature type="binding site" evidence="7">
    <location>
        <begin position="87"/>
        <end position="94"/>
    </location>
    <ligand>
        <name>ATP</name>
        <dbReference type="ChEBI" id="CHEBI:30616"/>
    </ligand>
</feature>
<evidence type="ECO:0000256" key="3">
    <source>
        <dbReference type="ARBA" id="ARBA00022840"/>
    </source>
</evidence>
<evidence type="ECO:0000256" key="5">
    <source>
        <dbReference type="ARBA" id="ARBA00023175"/>
    </source>
</evidence>
<keyword evidence="4 8" id="KW-0175">Coiled coil</keyword>
<dbReference type="PANTHER" id="PTHR47968">
    <property type="entry name" value="CENTROMERE PROTEIN E"/>
    <property type="match status" value="1"/>
</dbReference>
<evidence type="ECO:0000259" key="10">
    <source>
        <dbReference type="PROSITE" id="PS50067"/>
    </source>
</evidence>
<keyword evidence="5 7" id="KW-0505">Motor protein</keyword>
<feature type="coiled-coil region" evidence="8">
    <location>
        <begin position="798"/>
        <end position="973"/>
    </location>
</feature>
<feature type="coiled-coil region" evidence="8">
    <location>
        <begin position="1604"/>
        <end position="1753"/>
    </location>
</feature>
<feature type="coiled-coil region" evidence="8">
    <location>
        <begin position="510"/>
        <end position="707"/>
    </location>
</feature>
<keyword evidence="6" id="KW-0963">Cytoplasm</keyword>
<keyword evidence="2 7" id="KW-0547">Nucleotide-binding</keyword>
<dbReference type="PRINTS" id="PR00380">
    <property type="entry name" value="KINESINHEAVY"/>
</dbReference>
<keyword evidence="12" id="KW-1185">Reference proteome</keyword>
<feature type="region of interest" description="Disordered" evidence="9">
    <location>
        <begin position="2509"/>
        <end position="2530"/>
    </location>
</feature>
<feature type="coiled-coil region" evidence="8">
    <location>
        <begin position="2541"/>
        <end position="2596"/>
    </location>
</feature>
<feature type="coiled-coil region" evidence="8">
    <location>
        <begin position="2168"/>
        <end position="2504"/>
    </location>
</feature>
<dbReference type="InterPro" id="IPR027640">
    <property type="entry name" value="Kinesin-like_fam"/>
</dbReference>
<comment type="subcellular location">
    <subcellularLocation>
        <location evidence="1">Cytoplasm</location>
        <location evidence="1">Cytoskeleton</location>
    </subcellularLocation>
</comment>
<feature type="coiled-coil region" evidence="8">
    <location>
        <begin position="352"/>
        <end position="386"/>
    </location>
</feature>
<comment type="caution">
    <text evidence="11">The sequence shown here is derived from an EMBL/GenBank/DDBJ whole genome shotgun (WGS) entry which is preliminary data.</text>
</comment>
<dbReference type="EMBL" id="CAWYQH010000001">
    <property type="protein sequence ID" value="CAK8672498.1"/>
    <property type="molecule type" value="Genomic_DNA"/>
</dbReference>